<evidence type="ECO:0000313" key="3">
    <source>
        <dbReference type="Proteomes" id="UP000030678"/>
    </source>
</evidence>
<dbReference type="VEuPathDB" id="FungiDB:G647_06423"/>
<evidence type="ECO:0000256" key="1">
    <source>
        <dbReference type="SAM" id="MobiDB-lite"/>
    </source>
</evidence>
<evidence type="ECO:0000313" key="2">
    <source>
        <dbReference type="EMBL" id="ETI22349.1"/>
    </source>
</evidence>
<organism evidence="2 3">
    <name type="scientific">Cladophialophora carrionii CBS 160.54</name>
    <dbReference type="NCBI Taxonomy" id="1279043"/>
    <lineage>
        <taxon>Eukaryota</taxon>
        <taxon>Fungi</taxon>
        <taxon>Dikarya</taxon>
        <taxon>Ascomycota</taxon>
        <taxon>Pezizomycotina</taxon>
        <taxon>Eurotiomycetes</taxon>
        <taxon>Chaetothyriomycetidae</taxon>
        <taxon>Chaetothyriales</taxon>
        <taxon>Herpotrichiellaceae</taxon>
        <taxon>Cladophialophora</taxon>
    </lineage>
</organism>
<proteinExistence type="predicted"/>
<dbReference type="AlphaFoldDB" id="V9D627"/>
<accession>V9D627</accession>
<dbReference type="HOGENOM" id="CLU_2385954_0_0_1"/>
<sequence length="94" mass="10351">MYTAPVQESPLLPPDAPFRQRSAISCRGIDLQGGEEESSSFEEIKDADDSGGTKYRHKAFAQKIVSKVPKMLSATRTLILTVRVAPRFAKLKEG</sequence>
<reference evidence="2 3" key="1">
    <citation type="submission" date="2013-03" db="EMBL/GenBank/DDBJ databases">
        <title>The Genome Sequence of Cladophialophora carrionii CBS 160.54.</title>
        <authorList>
            <consortium name="The Broad Institute Genomics Platform"/>
            <person name="Cuomo C."/>
            <person name="de Hoog S."/>
            <person name="Gorbushina A."/>
            <person name="Walker B."/>
            <person name="Young S.K."/>
            <person name="Zeng Q."/>
            <person name="Gargeya S."/>
            <person name="Fitzgerald M."/>
            <person name="Haas B."/>
            <person name="Abouelleil A."/>
            <person name="Allen A.W."/>
            <person name="Alvarado L."/>
            <person name="Arachchi H.M."/>
            <person name="Berlin A.M."/>
            <person name="Chapman S.B."/>
            <person name="Gainer-Dewar J."/>
            <person name="Goldberg J."/>
            <person name="Griggs A."/>
            <person name="Gujja S."/>
            <person name="Hansen M."/>
            <person name="Howarth C."/>
            <person name="Imamovic A."/>
            <person name="Ireland A."/>
            <person name="Larimer J."/>
            <person name="McCowan C."/>
            <person name="Murphy C."/>
            <person name="Pearson M."/>
            <person name="Poon T.W."/>
            <person name="Priest M."/>
            <person name="Roberts A."/>
            <person name="Saif S."/>
            <person name="Shea T."/>
            <person name="Sisk P."/>
            <person name="Sykes S."/>
            <person name="Wortman J."/>
            <person name="Nusbaum C."/>
            <person name="Birren B."/>
        </authorList>
    </citation>
    <scope>NUCLEOTIDE SEQUENCE [LARGE SCALE GENOMIC DNA]</scope>
    <source>
        <strain evidence="2 3">CBS 160.54</strain>
    </source>
</reference>
<dbReference type="RefSeq" id="XP_008728966.1">
    <property type="nucleotide sequence ID" value="XM_008730744.1"/>
</dbReference>
<protein>
    <submittedName>
        <fullName evidence="2">Uncharacterized protein</fullName>
    </submittedName>
</protein>
<dbReference type="EMBL" id="KB822706">
    <property type="protein sequence ID" value="ETI22349.1"/>
    <property type="molecule type" value="Genomic_DNA"/>
</dbReference>
<dbReference type="Proteomes" id="UP000030678">
    <property type="component" value="Unassembled WGS sequence"/>
</dbReference>
<name>V9D627_9EURO</name>
<feature type="region of interest" description="Disordered" evidence="1">
    <location>
        <begin position="33"/>
        <end position="53"/>
    </location>
</feature>
<gene>
    <name evidence="2" type="ORF">G647_06423</name>
</gene>
<dbReference type="GeneID" id="19984916"/>